<dbReference type="InterPro" id="IPR036388">
    <property type="entry name" value="WH-like_DNA-bd_sf"/>
</dbReference>
<evidence type="ECO:0000256" key="1">
    <source>
        <dbReference type="ARBA" id="ARBA00010641"/>
    </source>
</evidence>
<dbReference type="EMBL" id="FXTA01000002">
    <property type="protein sequence ID" value="SMO58159.1"/>
    <property type="molecule type" value="Genomic_DNA"/>
</dbReference>
<dbReference type="NCBIfam" id="TIGR02937">
    <property type="entry name" value="sigma70-ECF"/>
    <property type="match status" value="1"/>
</dbReference>
<feature type="domain" description="RNA polymerase sigma factor 70 region 4 type 2" evidence="6">
    <location>
        <begin position="114"/>
        <end position="162"/>
    </location>
</feature>
<evidence type="ECO:0000313" key="10">
    <source>
        <dbReference type="Proteomes" id="UP000468990"/>
    </source>
</evidence>
<keyword evidence="2" id="KW-0805">Transcription regulation</keyword>
<organism evidence="8 9">
    <name type="scientific">Flavobacterium resistens</name>
    <dbReference type="NCBI Taxonomy" id="443612"/>
    <lineage>
        <taxon>Bacteria</taxon>
        <taxon>Pseudomonadati</taxon>
        <taxon>Bacteroidota</taxon>
        <taxon>Flavobacteriia</taxon>
        <taxon>Flavobacteriales</taxon>
        <taxon>Flavobacteriaceae</taxon>
        <taxon>Flavobacterium</taxon>
    </lineage>
</organism>
<protein>
    <submittedName>
        <fullName evidence="8">RNA polymerase sigma-70 factor, ECF subfamily</fullName>
    </submittedName>
    <submittedName>
        <fullName evidence="7">Sigma-70 family RNA polymerase sigma factor</fullName>
    </submittedName>
</protein>
<dbReference type="RefSeq" id="WP_142450219.1">
    <property type="nucleotide sequence ID" value="NZ_FXTA01000002.1"/>
</dbReference>
<evidence type="ECO:0000313" key="8">
    <source>
        <dbReference type="EMBL" id="SMO58159.1"/>
    </source>
</evidence>
<dbReference type="InterPro" id="IPR013249">
    <property type="entry name" value="RNA_pol_sigma70_r4_t2"/>
</dbReference>
<dbReference type="GO" id="GO:0003677">
    <property type="term" value="F:DNA binding"/>
    <property type="evidence" value="ECO:0007669"/>
    <property type="project" value="InterPro"/>
</dbReference>
<dbReference type="GO" id="GO:0016987">
    <property type="term" value="F:sigma factor activity"/>
    <property type="evidence" value="ECO:0007669"/>
    <property type="project" value="UniProtKB-KW"/>
</dbReference>
<dbReference type="Pfam" id="PF08281">
    <property type="entry name" value="Sigma70_r4_2"/>
    <property type="match status" value="1"/>
</dbReference>
<dbReference type="GO" id="GO:0006352">
    <property type="term" value="P:DNA-templated transcription initiation"/>
    <property type="evidence" value="ECO:0007669"/>
    <property type="project" value="InterPro"/>
</dbReference>
<dbReference type="AlphaFoldDB" id="A0A521CFG0"/>
<dbReference type="InterPro" id="IPR013325">
    <property type="entry name" value="RNA_pol_sigma_r2"/>
</dbReference>
<dbReference type="Gene3D" id="1.10.10.10">
    <property type="entry name" value="Winged helix-like DNA-binding domain superfamily/Winged helix DNA-binding domain"/>
    <property type="match status" value="1"/>
</dbReference>
<dbReference type="OrthoDB" id="1056775at2"/>
<dbReference type="PANTHER" id="PTHR43133">
    <property type="entry name" value="RNA POLYMERASE ECF-TYPE SIGMA FACTO"/>
    <property type="match status" value="1"/>
</dbReference>
<keyword evidence="10" id="KW-1185">Reference proteome</keyword>
<evidence type="ECO:0000256" key="4">
    <source>
        <dbReference type="ARBA" id="ARBA00023163"/>
    </source>
</evidence>
<reference evidence="7 10" key="2">
    <citation type="submission" date="2019-11" db="EMBL/GenBank/DDBJ databases">
        <title>Flavobacterium resistens genome.</title>
        <authorList>
            <person name="Wilson V.M."/>
            <person name="Newman J.D."/>
        </authorList>
    </citation>
    <scope>NUCLEOTIDE SEQUENCE [LARGE SCALE GENOMIC DNA]</scope>
    <source>
        <strain evidence="7 10">DSM 19382</strain>
    </source>
</reference>
<dbReference type="CDD" id="cd06171">
    <property type="entry name" value="Sigma70_r4"/>
    <property type="match status" value="1"/>
</dbReference>
<keyword evidence="4" id="KW-0804">Transcription</keyword>
<reference evidence="8 9" key="1">
    <citation type="submission" date="2017-05" db="EMBL/GenBank/DDBJ databases">
        <authorList>
            <person name="Varghese N."/>
            <person name="Submissions S."/>
        </authorList>
    </citation>
    <scope>NUCLEOTIDE SEQUENCE [LARGE SCALE GENOMIC DNA]</scope>
    <source>
        <strain evidence="8 9">DSM 19382</strain>
    </source>
</reference>
<dbReference type="SUPFAM" id="SSF88946">
    <property type="entry name" value="Sigma2 domain of RNA polymerase sigma factors"/>
    <property type="match status" value="1"/>
</dbReference>
<dbReference type="InterPro" id="IPR007627">
    <property type="entry name" value="RNA_pol_sigma70_r2"/>
</dbReference>
<evidence type="ECO:0000256" key="2">
    <source>
        <dbReference type="ARBA" id="ARBA00023015"/>
    </source>
</evidence>
<dbReference type="Pfam" id="PF04542">
    <property type="entry name" value="Sigma70_r2"/>
    <property type="match status" value="1"/>
</dbReference>
<comment type="similarity">
    <text evidence="1">Belongs to the sigma-70 factor family. ECF subfamily.</text>
</comment>
<dbReference type="EMBL" id="WKKG01000001">
    <property type="protein sequence ID" value="MRX66574.1"/>
    <property type="molecule type" value="Genomic_DNA"/>
</dbReference>
<proteinExistence type="inferred from homology"/>
<dbReference type="InterPro" id="IPR039425">
    <property type="entry name" value="RNA_pol_sigma-70-like"/>
</dbReference>
<feature type="domain" description="RNA polymerase sigma-70 region 2" evidence="5">
    <location>
        <begin position="21"/>
        <end position="85"/>
    </location>
</feature>
<name>A0A521CFG0_9FLAO</name>
<evidence type="ECO:0000259" key="6">
    <source>
        <dbReference type="Pfam" id="PF08281"/>
    </source>
</evidence>
<evidence type="ECO:0000256" key="3">
    <source>
        <dbReference type="ARBA" id="ARBA00023082"/>
    </source>
</evidence>
<dbReference type="PANTHER" id="PTHR43133:SF46">
    <property type="entry name" value="RNA POLYMERASE SIGMA-70 FACTOR ECF SUBFAMILY"/>
    <property type="match status" value="1"/>
</dbReference>
<evidence type="ECO:0000313" key="9">
    <source>
        <dbReference type="Proteomes" id="UP000317289"/>
    </source>
</evidence>
<evidence type="ECO:0000313" key="7">
    <source>
        <dbReference type="EMBL" id="MRX66574.1"/>
    </source>
</evidence>
<dbReference type="Gene3D" id="1.10.1740.10">
    <property type="match status" value="1"/>
</dbReference>
<gene>
    <name evidence="7" type="ORF">GJU42_01210</name>
    <name evidence="8" type="ORF">SAMN06265349_102480</name>
</gene>
<keyword evidence="3" id="KW-0731">Sigma factor</keyword>
<dbReference type="Proteomes" id="UP000317289">
    <property type="component" value="Unassembled WGS sequence"/>
</dbReference>
<dbReference type="InterPro" id="IPR013324">
    <property type="entry name" value="RNA_pol_sigma_r3/r4-like"/>
</dbReference>
<sequence length="183" mass="21764">MNLDELIKKCIKQNRKAQEELYQEYKKMLYVLCLKYCTNEVEAEDNLHDAFIEIFSNIKNYKGRGSFEGWIKRITINKAIARYKQSYLLTAIKDEYPDDDFINENEIDLSLDTILSFVQELPHQYRLVFSLYELDDYSHQEIAEMLSISENTSKSNLHRAKQILKEKIKSKSTFYYSKQKNGK</sequence>
<dbReference type="InterPro" id="IPR014284">
    <property type="entry name" value="RNA_pol_sigma-70_dom"/>
</dbReference>
<accession>A0A521CFG0</accession>
<dbReference type="SUPFAM" id="SSF88659">
    <property type="entry name" value="Sigma3 and sigma4 domains of RNA polymerase sigma factors"/>
    <property type="match status" value="1"/>
</dbReference>
<evidence type="ECO:0000259" key="5">
    <source>
        <dbReference type="Pfam" id="PF04542"/>
    </source>
</evidence>
<dbReference type="Proteomes" id="UP000468990">
    <property type="component" value="Unassembled WGS sequence"/>
</dbReference>